<name>A0A168T8A8_ABSGL</name>
<dbReference type="EMBL" id="LT555164">
    <property type="protein sequence ID" value="SAM09645.1"/>
    <property type="molecule type" value="Genomic_DNA"/>
</dbReference>
<evidence type="ECO:0000313" key="2">
    <source>
        <dbReference type="Proteomes" id="UP000078561"/>
    </source>
</evidence>
<dbReference type="InParanoid" id="A0A168T8A8"/>
<gene>
    <name evidence="1" type="primary">ABSGL_15346.1 scaffold 16604</name>
</gene>
<organism evidence="1">
    <name type="scientific">Absidia glauca</name>
    <name type="common">Pin mould</name>
    <dbReference type="NCBI Taxonomy" id="4829"/>
    <lineage>
        <taxon>Eukaryota</taxon>
        <taxon>Fungi</taxon>
        <taxon>Fungi incertae sedis</taxon>
        <taxon>Mucoromycota</taxon>
        <taxon>Mucoromycotina</taxon>
        <taxon>Mucoromycetes</taxon>
        <taxon>Mucorales</taxon>
        <taxon>Cunninghamellaceae</taxon>
        <taxon>Absidia</taxon>
    </lineage>
</organism>
<keyword evidence="2" id="KW-1185">Reference proteome</keyword>
<protein>
    <submittedName>
        <fullName evidence="1">Uncharacterized protein</fullName>
    </submittedName>
</protein>
<reference evidence="1" key="1">
    <citation type="submission" date="2016-04" db="EMBL/GenBank/DDBJ databases">
        <authorList>
            <person name="Evans L.H."/>
            <person name="Alamgir A."/>
            <person name="Owens N."/>
            <person name="Weber N.D."/>
            <person name="Virtaneva K."/>
            <person name="Barbian K."/>
            <person name="Babar A."/>
            <person name="Rosenke K."/>
        </authorList>
    </citation>
    <scope>NUCLEOTIDE SEQUENCE [LARGE SCALE GENOMIC DNA]</scope>
    <source>
        <strain evidence="1">CBS 101.48</strain>
    </source>
</reference>
<proteinExistence type="predicted"/>
<sequence length="393" mass="44040">MAEEELVLMLERNVATRKSVPLIYDKATDLWNTNQGIKTKGDKPTTATKAEMKRVCDKYYFPMMKLWREYVAAHCREVFRETSQRPRPPTRHLPPALFLLIAFGLGSSTTSSTSASIFSNKIDSEDRASDSNKEGVIRYHGYPTKHIGLTIITLKPDNEGCFVFTTCIKELDDIARPHAANDFGLWGVDPGIKEIFVAIDGAHQYRLFSATEYRPKTGQTRTSSEQHQAHRRSNIWAIESAIPTTKISSSSIIVAARYILENLLALVDFHGAAIWPQHRLQTYTGRQKLDHEMVQIFLNGGMKYKPVTAQHPTLHHRPSTSTHPTRFHQVAYSQGTRIPLIGIRGGPFGMAMRGIKPGLVSKIKKILKRAEVQGIIHALAARSINGLPCPATF</sequence>
<dbReference type="AlphaFoldDB" id="A0A168T8A8"/>
<accession>A0A168T8A8</accession>
<dbReference type="OrthoDB" id="2237019at2759"/>
<evidence type="ECO:0000313" key="1">
    <source>
        <dbReference type="EMBL" id="SAM09645.1"/>
    </source>
</evidence>
<dbReference type="Proteomes" id="UP000078561">
    <property type="component" value="Unassembled WGS sequence"/>
</dbReference>
<dbReference type="STRING" id="4829.A0A168T8A8"/>